<gene>
    <name evidence="2" type="ORF">DFH94DRAFT_730882</name>
</gene>
<reference evidence="2" key="1">
    <citation type="submission" date="2019-10" db="EMBL/GenBank/DDBJ databases">
        <authorList>
            <consortium name="DOE Joint Genome Institute"/>
            <person name="Kuo A."/>
            <person name="Miyauchi S."/>
            <person name="Kiss E."/>
            <person name="Drula E."/>
            <person name="Kohler A."/>
            <person name="Sanchez-Garcia M."/>
            <person name="Andreopoulos B."/>
            <person name="Barry K.W."/>
            <person name="Bonito G."/>
            <person name="Buee M."/>
            <person name="Carver A."/>
            <person name="Chen C."/>
            <person name="Cichocki N."/>
            <person name="Clum A."/>
            <person name="Culley D."/>
            <person name="Crous P.W."/>
            <person name="Fauchery L."/>
            <person name="Girlanda M."/>
            <person name="Hayes R."/>
            <person name="Keri Z."/>
            <person name="LaButti K."/>
            <person name="Lipzen A."/>
            <person name="Lombard V."/>
            <person name="Magnuson J."/>
            <person name="Maillard F."/>
            <person name="Morin E."/>
            <person name="Murat C."/>
            <person name="Nolan M."/>
            <person name="Ohm R."/>
            <person name="Pangilinan J."/>
            <person name="Pereira M."/>
            <person name="Perotto S."/>
            <person name="Peter M."/>
            <person name="Riley R."/>
            <person name="Sitrit Y."/>
            <person name="Stielow B."/>
            <person name="Szollosi G."/>
            <person name="Zifcakova L."/>
            <person name="Stursova M."/>
            <person name="Spatafora J.W."/>
            <person name="Tedersoo L."/>
            <person name="Vaario L.-M."/>
            <person name="Yamada A."/>
            <person name="Yan M."/>
            <person name="Wang P."/>
            <person name="Xu J."/>
            <person name="Bruns T."/>
            <person name="Baldrian P."/>
            <person name="Vilgalys R."/>
            <person name="Henrissat B."/>
            <person name="Grigoriev I.V."/>
            <person name="Hibbett D."/>
            <person name="Nagy L.G."/>
            <person name="Martin F.M."/>
        </authorList>
    </citation>
    <scope>NUCLEOTIDE SEQUENCE</scope>
    <source>
        <strain evidence="2">Prilba</strain>
    </source>
</reference>
<dbReference type="EMBL" id="WHVB01000005">
    <property type="protein sequence ID" value="KAF8482957.1"/>
    <property type="molecule type" value="Genomic_DNA"/>
</dbReference>
<dbReference type="PROSITE" id="PS50181">
    <property type="entry name" value="FBOX"/>
    <property type="match status" value="1"/>
</dbReference>
<dbReference type="SUPFAM" id="SSF81383">
    <property type="entry name" value="F-box domain"/>
    <property type="match status" value="1"/>
</dbReference>
<name>A0A9P5N0B9_9AGAM</name>
<organism evidence="2 3">
    <name type="scientific">Russula ochroleuca</name>
    <dbReference type="NCBI Taxonomy" id="152965"/>
    <lineage>
        <taxon>Eukaryota</taxon>
        <taxon>Fungi</taxon>
        <taxon>Dikarya</taxon>
        <taxon>Basidiomycota</taxon>
        <taxon>Agaricomycotina</taxon>
        <taxon>Agaricomycetes</taxon>
        <taxon>Russulales</taxon>
        <taxon>Russulaceae</taxon>
        <taxon>Russula</taxon>
    </lineage>
</organism>
<accession>A0A9P5N0B9</accession>
<evidence type="ECO:0000259" key="1">
    <source>
        <dbReference type="PROSITE" id="PS50181"/>
    </source>
</evidence>
<dbReference type="AlphaFoldDB" id="A0A9P5N0B9"/>
<keyword evidence="3" id="KW-1185">Reference proteome</keyword>
<protein>
    <recommendedName>
        <fullName evidence="1">F-box domain-containing protein</fullName>
    </recommendedName>
</protein>
<dbReference type="InterPro" id="IPR036047">
    <property type="entry name" value="F-box-like_dom_sf"/>
</dbReference>
<feature type="domain" description="F-box" evidence="1">
    <location>
        <begin position="41"/>
        <end position="87"/>
    </location>
</feature>
<comment type="caution">
    <text evidence="2">The sequence shown here is derived from an EMBL/GenBank/DDBJ whole genome shotgun (WGS) entry which is preliminary data.</text>
</comment>
<dbReference type="InterPro" id="IPR001810">
    <property type="entry name" value="F-box_dom"/>
</dbReference>
<evidence type="ECO:0000313" key="2">
    <source>
        <dbReference type="EMBL" id="KAF8482957.1"/>
    </source>
</evidence>
<dbReference type="OrthoDB" id="2688364at2759"/>
<dbReference type="Pfam" id="PF00646">
    <property type="entry name" value="F-box"/>
    <property type="match status" value="1"/>
</dbReference>
<sequence>MTRLLSDICYFGLADGIPDPATTGPVSKAIATSSIISCHPNPGLTSLPDDVLLLVISLIGVEDILALRMTSKRFISVTKQRWVWSDALKHHVIDRRLPVPAFIADLKTLSAKELEVRAIHASRFHRNWCSSHPRSRRNVEFPTRELITEDDSSLQLSKDHPHPISQVLFPPGYNGELLVTVEKNRVACWEIPFEGSEAFLVAERSISVYTIDGVVMNDDPDNEAMLIVMFSRIVDMGTPSYEIGAEVWALDRFHGCFTALRSELLARNMQRRLSPIARLCGDLALLGDPVVLWNWKRKGPFFTMSSGNIHHSPTPDGVLAVQLVRNHLLVVRQSHIQLLPTPQFDECGRAVQGASTFGAFLHVQDPAKEAVVIVHEMTEEERGAWQFNPVTILMRVTTADGHSIRKYDLLPRAVASAEQSAETELRSEQEQLTLRLPRPTGSPCTLPARPTQTIPVPPSCSNLVVGRNGKGFWMETQNLTCGHSTFPARCFVGFDATSRLVQAQESQSTRWQNDLTVRKNGLYKSRVGPGEVYERKYRILTSSLEDTVGRIAVGGRDGRVQILDFA</sequence>
<proteinExistence type="predicted"/>
<dbReference type="Proteomes" id="UP000759537">
    <property type="component" value="Unassembled WGS sequence"/>
</dbReference>
<evidence type="ECO:0000313" key="3">
    <source>
        <dbReference type="Proteomes" id="UP000759537"/>
    </source>
</evidence>
<reference evidence="2" key="2">
    <citation type="journal article" date="2020" name="Nat. Commun.">
        <title>Large-scale genome sequencing of mycorrhizal fungi provides insights into the early evolution of symbiotic traits.</title>
        <authorList>
            <person name="Miyauchi S."/>
            <person name="Kiss E."/>
            <person name="Kuo A."/>
            <person name="Drula E."/>
            <person name="Kohler A."/>
            <person name="Sanchez-Garcia M."/>
            <person name="Morin E."/>
            <person name="Andreopoulos B."/>
            <person name="Barry K.W."/>
            <person name="Bonito G."/>
            <person name="Buee M."/>
            <person name="Carver A."/>
            <person name="Chen C."/>
            <person name="Cichocki N."/>
            <person name="Clum A."/>
            <person name="Culley D."/>
            <person name="Crous P.W."/>
            <person name="Fauchery L."/>
            <person name="Girlanda M."/>
            <person name="Hayes R.D."/>
            <person name="Keri Z."/>
            <person name="LaButti K."/>
            <person name="Lipzen A."/>
            <person name="Lombard V."/>
            <person name="Magnuson J."/>
            <person name="Maillard F."/>
            <person name="Murat C."/>
            <person name="Nolan M."/>
            <person name="Ohm R.A."/>
            <person name="Pangilinan J."/>
            <person name="Pereira M.F."/>
            <person name="Perotto S."/>
            <person name="Peter M."/>
            <person name="Pfister S."/>
            <person name="Riley R."/>
            <person name="Sitrit Y."/>
            <person name="Stielow J.B."/>
            <person name="Szollosi G."/>
            <person name="Zifcakova L."/>
            <person name="Stursova M."/>
            <person name="Spatafora J.W."/>
            <person name="Tedersoo L."/>
            <person name="Vaario L.M."/>
            <person name="Yamada A."/>
            <person name="Yan M."/>
            <person name="Wang P."/>
            <person name="Xu J."/>
            <person name="Bruns T."/>
            <person name="Baldrian P."/>
            <person name="Vilgalys R."/>
            <person name="Dunand C."/>
            <person name="Henrissat B."/>
            <person name="Grigoriev I.V."/>
            <person name="Hibbett D."/>
            <person name="Nagy L.G."/>
            <person name="Martin F.M."/>
        </authorList>
    </citation>
    <scope>NUCLEOTIDE SEQUENCE</scope>
    <source>
        <strain evidence="2">Prilba</strain>
    </source>
</reference>